<accession>A0AAD9ELI6</accession>
<reference evidence="1" key="1">
    <citation type="submission" date="2023-01" db="EMBL/GenBank/DDBJ databases">
        <title>Colletotrichum chrysophilum M932 genome sequence.</title>
        <authorList>
            <person name="Baroncelli R."/>
        </authorList>
    </citation>
    <scope>NUCLEOTIDE SEQUENCE</scope>
    <source>
        <strain evidence="1">M932</strain>
    </source>
</reference>
<dbReference type="EMBL" id="JAQOWY010000087">
    <property type="protein sequence ID" value="KAK1851897.1"/>
    <property type="molecule type" value="Genomic_DNA"/>
</dbReference>
<name>A0AAD9ELI6_9PEZI</name>
<evidence type="ECO:0000313" key="1">
    <source>
        <dbReference type="EMBL" id="KAK1851897.1"/>
    </source>
</evidence>
<sequence>MAQPHLAATAVFFPRPTVQDSVLWSVPSALSCSLLFWPSAFRCQQTVPCLGRQARIWKVLAQCGHFRILQAASKQQEKKKEKDRAFGAKDRFLPVLGFYLGTYFYQAPTLRTLSCCRVAPPALTDWAGSGSPKRHPLWGIWKENSTFPTNKFAMHRLGTPQCCVHRPRLLCKAPACPTATRSPLRLPTTPNADRPSSVEVRLLGCLVRARRTKEDGTSLLECPLLCPTDGSLAAKSRRE</sequence>
<keyword evidence="2" id="KW-1185">Reference proteome</keyword>
<dbReference type="Proteomes" id="UP001243330">
    <property type="component" value="Unassembled WGS sequence"/>
</dbReference>
<organism evidence="1 2">
    <name type="scientific">Colletotrichum chrysophilum</name>
    <dbReference type="NCBI Taxonomy" id="1836956"/>
    <lineage>
        <taxon>Eukaryota</taxon>
        <taxon>Fungi</taxon>
        <taxon>Dikarya</taxon>
        <taxon>Ascomycota</taxon>
        <taxon>Pezizomycotina</taxon>
        <taxon>Sordariomycetes</taxon>
        <taxon>Hypocreomycetidae</taxon>
        <taxon>Glomerellales</taxon>
        <taxon>Glomerellaceae</taxon>
        <taxon>Colletotrichum</taxon>
        <taxon>Colletotrichum gloeosporioides species complex</taxon>
    </lineage>
</organism>
<dbReference type="AlphaFoldDB" id="A0AAD9ELI6"/>
<proteinExistence type="predicted"/>
<gene>
    <name evidence="1" type="ORF">CCHR01_05492</name>
</gene>
<comment type="caution">
    <text evidence="1">The sequence shown here is derived from an EMBL/GenBank/DDBJ whole genome shotgun (WGS) entry which is preliminary data.</text>
</comment>
<protein>
    <submittedName>
        <fullName evidence="1">Uncharacterized protein</fullName>
    </submittedName>
</protein>
<evidence type="ECO:0000313" key="2">
    <source>
        <dbReference type="Proteomes" id="UP001243330"/>
    </source>
</evidence>